<gene>
    <name evidence="6" type="ORF">FRY74_01685</name>
</gene>
<dbReference type="InterPro" id="IPR006664">
    <property type="entry name" value="OMP_bac"/>
</dbReference>
<dbReference type="Gene3D" id="1.25.40.10">
    <property type="entry name" value="Tetratricopeptide repeat domain"/>
    <property type="match status" value="1"/>
</dbReference>
<dbReference type="Pfam" id="PF07676">
    <property type="entry name" value="PD40"/>
    <property type="match status" value="3"/>
</dbReference>
<dbReference type="SUPFAM" id="SSF103088">
    <property type="entry name" value="OmpA-like"/>
    <property type="match status" value="1"/>
</dbReference>
<evidence type="ECO:0000256" key="2">
    <source>
        <dbReference type="ARBA" id="ARBA00023136"/>
    </source>
</evidence>
<dbReference type="AlphaFoldDB" id="A0A5C6RX33"/>
<dbReference type="InterPro" id="IPR036737">
    <property type="entry name" value="OmpA-like_sf"/>
</dbReference>
<organism evidence="6 7">
    <name type="scientific">Vicingus serpentipes</name>
    <dbReference type="NCBI Taxonomy" id="1926625"/>
    <lineage>
        <taxon>Bacteria</taxon>
        <taxon>Pseudomonadati</taxon>
        <taxon>Bacteroidota</taxon>
        <taxon>Flavobacteriia</taxon>
        <taxon>Flavobacteriales</taxon>
        <taxon>Vicingaceae</taxon>
        <taxon>Vicingus</taxon>
    </lineage>
</organism>
<dbReference type="PANTHER" id="PTHR30329:SF21">
    <property type="entry name" value="LIPOPROTEIN YIAD-RELATED"/>
    <property type="match status" value="1"/>
</dbReference>
<accession>A0A5C6RX33</accession>
<dbReference type="InterPro" id="IPR011659">
    <property type="entry name" value="WD40"/>
</dbReference>
<dbReference type="Gene3D" id="2.120.10.30">
    <property type="entry name" value="TolB, C-terminal domain"/>
    <property type="match status" value="1"/>
</dbReference>
<dbReference type="GO" id="GO:0009279">
    <property type="term" value="C:cell outer membrane"/>
    <property type="evidence" value="ECO:0007669"/>
    <property type="project" value="UniProtKB-SubCell"/>
</dbReference>
<dbReference type="PROSITE" id="PS51123">
    <property type="entry name" value="OMPA_2"/>
    <property type="match status" value="1"/>
</dbReference>
<keyword evidence="3" id="KW-0998">Cell outer membrane</keyword>
<proteinExistence type="predicted"/>
<sequence>MKRASIKFLTKKRMTKSEFHVSSKKYNNHMKKYIIFTLALFIYSLTFAQDVPFDKGLFKEKKDEFKIAKQQLELGYESYELMPESYIHFNHDDFRMRKMYHAEALSPMYDAYKFNPNNAQLNYRIGRAYLASSVFKEECIPHFQKAIKLNPNVAADVHFYLGQGYQLTMEFDKAIAEYKIHRSILSGKDPLEVEETEKRIKECEVGKKLVAKPERVFIDNFGKVINSKYPEYGAIISADESVMMFTSRRNTSTGADKQPDGTPYYEDIYITSKVDGKWVSPANMGTNVNTDEHDATSAVSPDAQSMIIYKGNKGNGDLFECKLVGSTWSKPQALNKNINTKYHESSCSYSNDGKTLYFVSNKPGGFGEHDMYVTTWDEEAQDWGEAKNLGPTVNTKYNEESVFIHPDGKTLYFSSQAFETMGGYDIFKSTLQDDGSWSTPENLGYPINSVDDDVFFVINGSGRRGYYSSFKADGHGEKDIYQITFLGPEKPAQLSGEDNLLANIAEPVREKVIEKQVDAATKRITILKGVVRDAKSLKPLLSSLELIDVEENKTLAKFESNETTGKYLVSLPSGKNYGLIVRADGYLFHSENFNIPETAAYQEVEKNIDLQKVEVGSTIVLKNIFYDYNKATLRDASKNELDRLTKLLKENPTIKIELSAHTDSRGGDKYNQDLSQRRAQSCVDYLIKNGIGTDRLVSKGYGEEKLLISDAEIAKLKFDDEKEDAHQQNRRTEFKILSK</sequence>
<dbReference type="InterPro" id="IPR050330">
    <property type="entry name" value="Bact_OuterMem_StrucFunc"/>
</dbReference>
<dbReference type="EMBL" id="VOOS01000001">
    <property type="protein sequence ID" value="TXB66918.1"/>
    <property type="molecule type" value="Genomic_DNA"/>
</dbReference>
<keyword evidence="2 4" id="KW-0472">Membrane</keyword>
<dbReference type="InterPro" id="IPR011990">
    <property type="entry name" value="TPR-like_helical_dom_sf"/>
</dbReference>
<protein>
    <submittedName>
        <fullName evidence="6">OmpA family protein</fullName>
    </submittedName>
</protein>
<dbReference type="SUPFAM" id="SSF82171">
    <property type="entry name" value="DPP6 N-terminal domain-like"/>
    <property type="match status" value="1"/>
</dbReference>
<name>A0A5C6RX33_9FLAO</name>
<evidence type="ECO:0000313" key="7">
    <source>
        <dbReference type="Proteomes" id="UP000321721"/>
    </source>
</evidence>
<evidence type="ECO:0000259" key="5">
    <source>
        <dbReference type="PROSITE" id="PS51123"/>
    </source>
</evidence>
<dbReference type="Pfam" id="PF00691">
    <property type="entry name" value="OmpA"/>
    <property type="match status" value="1"/>
</dbReference>
<dbReference type="InterPro" id="IPR006665">
    <property type="entry name" value="OmpA-like"/>
</dbReference>
<dbReference type="Proteomes" id="UP000321721">
    <property type="component" value="Unassembled WGS sequence"/>
</dbReference>
<dbReference type="SUPFAM" id="SSF48452">
    <property type="entry name" value="TPR-like"/>
    <property type="match status" value="1"/>
</dbReference>
<dbReference type="Gene3D" id="3.30.1330.60">
    <property type="entry name" value="OmpA-like domain"/>
    <property type="match status" value="1"/>
</dbReference>
<reference evidence="6 7" key="1">
    <citation type="submission" date="2019-08" db="EMBL/GenBank/DDBJ databases">
        <title>Genome of Vicingus serpentipes NCIMB 15042.</title>
        <authorList>
            <person name="Bowman J.P."/>
        </authorList>
    </citation>
    <scope>NUCLEOTIDE SEQUENCE [LARGE SCALE GENOMIC DNA]</scope>
    <source>
        <strain evidence="6 7">NCIMB 15042</strain>
    </source>
</reference>
<comment type="caution">
    <text evidence="6">The sequence shown here is derived from an EMBL/GenBank/DDBJ whole genome shotgun (WGS) entry which is preliminary data.</text>
</comment>
<evidence type="ECO:0000313" key="6">
    <source>
        <dbReference type="EMBL" id="TXB66918.1"/>
    </source>
</evidence>
<evidence type="ECO:0000256" key="4">
    <source>
        <dbReference type="PROSITE-ProRule" id="PRU00473"/>
    </source>
</evidence>
<dbReference type="OrthoDB" id="9809364at2"/>
<dbReference type="CDD" id="cd07185">
    <property type="entry name" value="OmpA_C-like"/>
    <property type="match status" value="1"/>
</dbReference>
<dbReference type="PRINTS" id="PR01021">
    <property type="entry name" value="OMPADOMAIN"/>
</dbReference>
<keyword evidence="7" id="KW-1185">Reference proteome</keyword>
<evidence type="ECO:0000256" key="3">
    <source>
        <dbReference type="ARBA" id="ARBA00023237"/>
    </source>
</evidence>
<dbReference type="InterPro" id="IPR011042">
    <property type="entry name" value="6-blade_b-propeller_TolB-like"/>
</dbReference>
<feature type="domain" description="OmpA-like" evidence="5">
    <location>
        <begin position="613"/>
        <end position="739"/>
    </location>
</feature>
<dbReference type="PANTHER" id="PTHR30329">
    <property type="entry name" value="STATOR ELEMENT OF FLAGELLAR MOTOR COMPLEX"/>
    <property type="match status" value="1"/>
</dbReference>
<comment type="subcellular location">
    <subcellularLocation>
        <location evidence="1">Cell outer membrane</location>
    </subcellularLocation>
</comment>
<evidence type="ECO:0000256" key="1">
    <source>
        <dbReference type="ARBA" id="ARBA00004442"/>
    </source>
</evidence>